<dbReference type="OrthoDB" id="9781621at2"/>
<dbReference type="SUPFAM" id="SSF51905">
    <property type="entry name" value="FAD/NAD(P)-binding domain"/>
    <property type="match status" value="1"/>
</dbReference>
<feature type="domain" description="FAD/NAD(P)-binding" evidence="1">
    <location>
        <begin position="3"/>
        <end position="288"/>
    </location>
</feature>
<dbReference type="Proteomes" id="UP000027059">
    <property type="component" value="Chromosome"/>
</dbReference>
<organism evidence="2 3">
    <name type="scientific">Leptospirillum ferriphilum YSK</name>
    <dbReference type="NCBI Taxonomy" id="1441628"/>
    <lineage>
        <taxon>Bacteria</taxon>
        <taxon>Pseudomonadati</taxon>
        <taxon>Nitrospirota</taxon>
        <taxon>Nitrospiria</taxon>
        <taxon>Nitrospirales</taxon>
        <taxon>Nitrospiraceae</taxon>
        <taxon>Leptospirillum</taxon>
    </lineage>
</organism>
<sequence length="375" mass="41191">MKRVVVVGAGFGGLAAARALRERGPKEMDILLISPKPELLYYPGLIWIPTRLRSPDDLRIPLGRFLDKYRIRHIPETVTGLKDQGRTVLTDKGQYVNDALLIATGSASLRKLPGIEHSRSICQGIADAVDIRDRIAAMTSGTIALGFAGNPQESSAVRGGPVFELLFGLDTWLRKTGRRDRIALTFFSPAAEPGNRLGPKAVKNLLAEMARRNIPTHLGSRLQAFSAEGVSTEGEKFPADLIVFTPGLRGPEWLSETGLPLSPGGFIRAERTCQVEGWPGTFVAGDCGSYPGPDWMPKQGHSADLQAETAAGNILDFLKGRKGIRTFRVELVCVVDSFDSGTLVYRTPTRNVLLQNPLFHHAKAYFERRYLARYR</sequence>
<dbReference type="InterPro" id="IPR023753">
    <property type="entry name" value="FAD/NAD-binding_dom"/>
</dbReference>
<evidence type="ECO:0000259" key="1">
    <source>
        <dbReference type="Pfam" id="PF07992"/>
    </source>
</evidence>
<dbReference type="Gene3D" id="3.50.50.100">
    <property type="match status" value="1"/>
</dbReference>
<protein>
    <submittedName>
        <fullName evidence="2">Pyridine nucleotide-disulfide oxidoreductase</fullName>
    </submittedName>
</protein>
<dbReference type="InterPro" id="IPR052541">
    <property type="entry name" value="SQRD"/>
</dbReference>
<dbReference type="PANTHER" id="PTHR43755:SF1">
    <property type="entry name" value="FAD-DEPENDENT PYRIDINE NUCLEOTIDE-DISULPHIDE OXIDOREDUCTASE"/>
    <property type="match status" value="1"/>
</dbReference>
<accession>A0A059XX89</accession>
<dbReference type="Pfam" id="PF07992">
    <property type="entry name" value="Pyr_redox_2"/>
    <property type="match status" value="1"/>
</dbReference>
<proteinExistence type="predicted"/>
<dbReference type="RefSeq" id="WP_038504213.1">
    <property type="nucleotide sequence ID" value="NZ_CP007243.1"/>
</dbReference>
<evidence type="ECO:0000313" key="2">
    <source>
        <dbReference type="EMBL" id="AIA29827.1"/>
    </source>
</evidence>
<dbReference type="HOGENOM" id="CLU_050485_0_0_0"/>
<dbReference type="EMBL" id="CP007243">
    <property type="protein sequence ID" value="AIA29827.1"/>
    <property type="molecule type" value="Genomic_DNA"/>
</dbReference>
<name>A0A059XX89_9BACT</name>
<gene>
    <name evidence="2" type="ORF">Y981_00335</name>
</gene>
<dbReference type="AlphaFoldDB" id="A0A059XX89"/>
<evidence type="ECO:0000313" key="3">
    <source>
        <dbReference type="Proteomes" id="UP000027059"/>
    </source>
</evidence>
<reference evidence="3" key="1">
    <citation type="submission" date="2014-02" db="EMBL/GenBank/DDBJ databases">
        <title>Complete genome sequence and comparative genomic analysis of the nitrogen-fixing bacterium Leptospirillum ferriphilum YSK.</title>
        <authorList>
            <person name="Guo X."/>
            <person name="Yin H."/>
            <person name="Liang Y."/>
            <person name="Hu Q."/>
            <person name="Ma L."/>
            <person name="Xiao Y."/>
            <person name="Zhang X."/>
            <person name="Qiu G."/>
            <person name="Liu X."/>
        </authorList>
    </citation>
    <scope>NUCLEOTIDE SEQUENCE [LARGE SCALE GENOMIC DNA]</scope>
    <source>
        <strain evidence="3">YSK</strain>
    </source>
</reference>
<dbReference type="KEGG" id="lfp:Y981_00335"/>
<dbReference type="PANTHER" id="PTHR43755">
    <property type="match status" value="1"/>
</dbReference>
<dbReference type="GO" id="GO:0016491">
    <property type="term" value="F:oxidoreductase activity"/>
    <property type="evidence" value="ECO:0007669"/>
    <property type="project" value="InterPro"/>
</dbReference>
<keyword evidence="3" id="KW-1185">Reference proteome</keyword>
<reference evidence="2 3" key="2">
    <citation type="journal article" date="2015" name="Biomed. Res. Int.">
        <title>Effects of Arsenite Resistance on the Growth and Functional Gene Expression of Leptospirillum ferriphilum and Acidithiobacillus thiooxidans in Pure Culture and Coculture.</title>
        <authorList>
            <person name="Jiang H."/>
            <person name="Liang Y."/>
            <person name="Yin H."/>
            <person name="Xiao Y."/>
            <person name="Guo X."/>
            <person name="Xu Y."/>
            <person name="Hu Q."/>
            <person name="Liu H."/>
            <person name="Liu X."/>
        </authorList>
    </citation>
    <scope>NUCLEOTIDE SEQUENCE [LARGE SCALE GENOMIC DNA]</scope>
    <source>
        <strain evidence="2 3">YSK</strain>
    </source>
</reference>
<dbReference type="InterPro" id="IPR036188">
    <property type="entry name" value="FAD/NAD-bd_sf"/>
</dbReference>